<reference evidence="2 3" key="1">
    <citation type="submission" date="2019-09" db="EMBL/GenBank/DDBJ databases">
        <title>Bird 10,000 Genomes (B10K) Project - Family phase.</title>
        <authorList>
            <person name="Zhang G."/>
        </authorList>
    </citation>
    <scope>NUCLEOTIDE SEQUENCE [LARGE SCALE GENOMIC DNA]</scope>
    <source>
        <strain evidence="2">B10K-DU-001-23</strain>
        <tissue evidence="2">Muscle</tissue>
    </source>
</reference>
<feature type="compositionally biased region" description="Polar residues" evidence="1">
    <location>
        <begin position="505"/>
        <end position="520"/>
    </location>
</feature>
<dbReference type="AlphaFoldDB" id="A0A7K9D9H0"/>
<dbReference type="Gene3D" id="2.60.40.10">
    <property type="entry name" value="Immunoglobulins"/>
    <property type="match status" value="1"/>
</dbReference>
<feature type="region of interest" description="Disordered" evidence="1">
    <location>
        <begin position="167"/>
        <end position="186"/>
    </location>
</feature>
<accession>A0A7K9D9H0</accession>
<dbReference type="PANTHER" id="PTHR48421">
    <property type="entry name" value="MYCBP-ASSOCIATED PROTEIN"/>
    <property type="match status" value="1"/>
</dbReference>
<evidence type="ECO:0000313" key="3">
    <source>
        <dbReference type="Proteomes" id="UP000518305"/>
    </source>
</evidence>
<dbReference type="InterPro" id="IPR032707">
    <property type="entry name" value="MYCBPAP"/>
</dbReference>
<feature type="region of interest" description="Disordered" evidence="1">
    <location>
        <begin position="488"/>
        <end position="527"/>
    </location>
</feature>
<evidence type="ECO:0000313" key="2">
    <source>
        <dbReference type="EMBL" id="NXG61189.1"/>
    </source>
</evidence>
<dbReference type="Pfam" id="PF14646">
    <property type="entry name" value="MYCBPAP"/>
    <property type="match status" value="1"/>
</dbReference>
<gene>
    <name evidence="2" type="primary">Mycbpap</name>
    <name evidence="2" type="ORF">HEMCOM_R06263</name>
</gene>
<name>A0A7K9D9H0_9AVES</name>
<evidence type="ECO:0000256" key="1">
    <source>
        <dbReference type="SAM" id="MobiDB-lite"/>
    </source>
</evidence>
<dbReference type="InterPro" id="IPR013783">
    <property type="entry name" value="Ig-like_fold"/>
</dbReference>
<sequence>GPGLFSDGGKEIPPRHILQSLQELKREASARGNTQMADFIKVSHQDVTMAALKEKGKKKKVHQTLLPEHKALQNWHHHMAIRKTQEKYLGEILQRPEDELLMNVSEHYRQIQEERELIDLTLPALLPGKGFRRGSEFWSQPEHIGDELTGLTMTLTRRERGYLEPITHVGKPPTVQMETGLKPPKKIPFHGNWDKSLFLKQRRQEIKPIMEELDFYKPDLDGLEVVGRGQPFTSVSTEPSPHSTTSEESETLDSLQDKPDVVPEAIQGPSLDFGGHPVRWINYTTPCRDKIGVTAAVMFETKMGQLAENFLTVSNDGTTAIWYQWMRLPKGIRSKETKGMRIPCFYFDIRSGVILPGQTRKFSILFKSDRAGVFSEYWEFRTHPVLLGGALLQVLLCGLAEYVDEWADVREKLKCDLDARVAVSIAKESLKKCLAQIRTPERAPSPLGANITEEELFHQKNPELHYQHQVVKQLQELWRKHVNVPSAFEEKVPSGQQRTAEDMQGQESTSEALPAQSSATEVPGWKNALEEDPSLIANVEKEEPGPSGWNYSFEDFKQVITPVPASAMPSWWCSNIPTNSLGCPTVSPPRGLLPVCCELEVMHDAILSIPSEEQREAALAQLNKAVEELHIKQRPTQTNLLYQTGCVTLVR</sequence>
<feature type="compositionally biased region" description="Low complexity" evidence="1">
    <location>
        <begin position="233"/>
        <end position="246"/>
    </location>
</feature>
<protein>
    <submittedName>
        <fullName evidence="2">MYBPP protein</fullName>
    </submittedName>
</protein>
<dbReference type="OrthoDB" id="10263316at2759"/>
<comment type="caution">
    <text evidence="2">The sequence shown here is derived from an EMBL/GenBank/DDBJ whole genome shotgun (WGS) entry which is preliminary data.</text>
</comment>
<dbReference type="PANTHER" id="PTHR48421:SF1">
    <property type="entry name" value="MYCBP-ASSOCIATED PROTEIN"/>
    <property type="match status" value="1"/>
</dbReference>
<dbReference type="EMBL" id="VWZJ01007624">
    <property type="protein sequence ID" value="NXG61189.1"/>
    <property type="molecule type" value="Genomic_DNA"/>
</dbReference>
<keyword evidence="3" id="KW-1185">Reference proteome</keyword>
<feature type="non-terminal residue" evidence="2">
    <location>
        <position position="1"/>
    </location>
</feature>
<feature type="region of interest" description="Disordered" evidence="1">
    <location>
        <begin position="230"/>
        <end position="255"/>
    </location>
</feature>
<dbReference type="Proteomes" id="UP000518305">
    <property type="component" value="Unassembled WGS sequence"/>
</dbReference>
<proteinExistence type="predicted"/>
<organism evidence="2 3">
    <name type="scientific">Hemiprocne comata</name>
    <dbReference type="NCBI Taxonomy" id="243314"/>
    <lineage>
        <taxon>Eukaryota</taxon>
        <taxon>Metazoa</taxon>
        <taxon>Chordata</taxon>
        <taxon>Craniata</taxon>
        <taxon>Vertebrata</taxon>
        <taxon>Euteleostomi</taxon>
        <taxon>Archelosauria</taxon>
        <taxon>Archosauria</taxon>
        <taxon>Dinosauria</taxon>
        <taxon>Saurischia</taxon>
        <taxon>Theropoda</taxon>
        <taxon>Coelurosauria</taxon>
        <taxon>Aves</taxon>
        <taxon>Neognathae</taxon>
        <taxon>Neoaves</taxon>
        <taxon>Strisores</taxon>
        <taxon>Apodiformes</taxon>
        <taxon>Apodidae</taxon>
        <taxon>Hemiprocninae</taxon>
        <taxon>Hemiprocne</taxon>
    </lineage>
</organism>
<feature type="non-terminal residue" evidence="2">
    <location>
        <position position="651"/>
    </location>
</feature>